<dbReference type="AlphaFoldDB" id="A0A0F4YL10"/>
<dbReference type="RefSeq" id="XP_013324885.1">
    <property type="nucleotide sequence ID" value="XM_013469431.1"/>
</dbReference>
<proteinExistence type="predicted"/>
<name>A0A0F4YL10_RASE3</name>
<dbReference type="InterPro" id="IPR008551">
    <property type="entry name" value="TANGO2"/>
</dbReference>
<dbReference type="GeneID" id="25320049"/>
<dbReference type="GO" id="GO:0005794">
    <property type="term" value="C:Golgi apparatus"/>
    <property type="evidence" value="ECO:0007669"/>
    <property type="project" value="TreeGrafter"/>
</dbReference>
<organism evidence="1 2">
    <name type="scientific">Rasamsonia emersonii (strain ATCC 16479 / CBS 393.64 / IMI 116815)</name>
    <dbReference type="NCBI Taxonomy" id="1408163"/>
    <lineage>
        <taxon>Eukaryota</taxon>
        <taxon>Fungi</taxon>
        <taxon>Dikarya</taxon>
        <taxon>Ascomycota</taxon>
        <taxon>Pezizomycotina</taxon>
        <taxon>Eurotiomycetes</taxon>
        <taxon>Eurotiomycetidae</taxon>
        <taxon>Eurotiales</taxon>
        <taxon>Trichocomaceae</taxon>
        <taxon>Rasamsonia</taxon>
    </lineage>
</organism>
<dbReference type="PANTHER" id="PTHR17985:SF8">
    <property type="entry name" value="TRANSPORT AND GOLGI ORGANIZATION PROTEIN 2 HOMOLOG"/>
    <property type="match status" value="1"/>
</dbReference>
<keyword evidence="2" id="KW-1185">Reference proteome</keyword>
<dbReference type="GO" id="GO:0009306">
    <property type="term" value="P:protein secretion"/>
    <property type="evidence" value="ECO:0007669"/>
    <property type="project" value="TreeGrafter"/>
</dbReference>
<sequence>MCIALISTAHPSYPLIVINNRDEYLRRPTAHVNWWQEPNSHVLGSRDLARPDQGTWMGVTKQGRIAVLTNYRENAPIGTCSRGAIVNGFLTMPPQSEKSTRQFVVDMIESNMAKKAGGFSLVCGKINEPLAIVSNRMSHVDGITWIAKEKGETVGLSNTVFGDRSWPKITEGERLMDAAIKAHVESGEGEDALIRRLLDVLSTDTLPPSAAKAPKEVYEPLLKNSIFIPVIGDGEENATEIPTTTNGGQQSELMAYMHGLYGTQKQTVLLVSHDGRVKYFERTLYDHNAKAIPIGKGDRVFEFTIEQ</sequence>
<protein>
    <recommendedName>
        <fullName evidence="3">DUF833 domain protein</fullName>
    </recommendedName>
</protein>
<comment type="caution">
    <text evidence="1">The sequence shown here is derived from an EMBL/GenBank/DDBJ whole genome shotgun (WGS) entry which is preliminary data.</text>
</comment>
<dbReference type="GO" id="GO:0007030">
    <property type="term" value="P:Golgi organization"/>
    <property type="evidence" value="ECO:0007669"/>
    <property type="project" value="TreeGrafter"/>
</dbReference>
<reference evidence="1 2" key="1">
    <citation type="submission" date="2015-04" db="EMBL/GenBank/DDBJ databases">
        <authorList>
            <person name="Heijne W.H."/>
            <person name="Fedorova N.D."/>
            <person name="Nierman W.C."/>
            <person name="Vollebregt A.W."/>
            <person name="Zhao Z."/>
            <person name="Wu L."/>
            <person name="Kumar M."/>
            <person name="Stam H."/>
            <person name="van den Berg M.A."/>
            <person name="Pel H.J."/>
        </authorList>
    </citation>
    <scope>NUCLEOTIDE SEQUENCE [LARGE SCALE GENOMIC DNA]</scope>
    <source>
        <strain evidence="1 2">CBS 393.64</strain>
    </source>
</reference>
<accession>A0A0F4YL10</accession>
<gene>
    <name evidence="1" type="ORF">T310_7784</name>
</gene>
<evidence type="ECO:0000313" key="1">
    <source>
        <dbReference type="EMBL" id="KKA18273.1"/>
    </source>
</evidence>
<dbReference type="PANTHER" id="PTHR17985">
    <property type="entry name" value="SER/THR-RICH PROTEIN T10 IN DGCR REGION"/>
    <property type="match status" value="1"/>
</dbReference>
<dbReference type="Proteomes" id="UP000053958">
    <property type="component" value="Unassembled WGS sequence"/>
</dbReference>
<dbReference type="EMBL" id="LASV01000475">
    <property type="protein sequence ID" value="KKA18273.1"/>
    <property type="molecule type" value="Genomic_DNA"/>
</dbReference>
<dbReference type="OrthoDB" id="191601at2759"/>
<dbReference type="Pfam" id="PF05742">
    <property type="entry name" value="TANGO2"/>
    <property type="match status" value="1"/>
</dbReference>
<evidence type="ECO:0000313" key="2">
    <source>
        <dbReference type="Proteomes" id="UP000053958"/>
    </source>
</evidence>
<evidence type="ECO:0008006" key="3">
    <source>
        <dbReference type="Google" id="ProtNLM"/>
    </source>
</evidence>